<protein>
    <submittedName>
        <fullName evidence="14">Zinc uptake regulation protein</fullName>
    </submittedName>
</protein>
<evidence type="ECO:0000256" key="5">
    <source>
        <dbReference type="ARBA" id="ARBA00022491"/>
    </source>
</evidence>
<feature type="binding site" evidence="11">
    <location>
        <position position="99"/>
    </location>
    <ligand>
        <name>Zn(2+)</name>
        <dbReference type="ChEBI" id="CHEBI:29105"/>
    </ligand>
</feature>
<dbReference type="InterPro" id="IPR036388">
    <property type="entry name" value="WH-like_DNA-bd_sf"/>
</dbReference>
<dbReference type="PANTHER" id="PTHR33202:SF2">
    <property type="entry name" value="FERRIC UPTAKE REGULATION PROTEIN"/>
    <property type="match status" value="1"/>
</dbReference>
<evidence type="ECO:0000256" key="6">
    <source>
        <dbReference type="ARBA" id="ARBA00022723"/>
    </source>
</evidence>
<sequence>MSCQTAAELARALPAGRMTRQRVAVLHVLAGCPDFVSAQQLHAQMSAAGIRVGLTTVYRTLRELEACGRADVVRDEAGERLYRPRLADEHRHYLMCRSCGRSRPVDSEVVEAWADRVGADAGFAAVEHTVELTGICARCRPAMPAADEGEASCRSEPARQADRRSCAS</sequence>
<evidence type="ECO:0000313" key="15">
    <source>
        <dbReference type="Proteomes" id="UP000077381"/>
    </source>
</evidence>
<keyword evidence="5" id="KW-0678">Repressor</keyword>
<accession>A0A177HQE0</accession>
<dbReference type="GO" id="GO:0005829">
    <property type="term" value="C:cytosol"/>
    <property type="evidence" value="ECO:0007669"/>
    <property type="project" value="TreeGrafter"/>
</dbReference>
<keyword evidence="9" id="KW-0238">DNA-binding</keyword>
<keyword evidence="12" id="KW-0408">Iron</keyword>
<keyword evidence="15" id="KW-1185">Reference proteome</keyword>
<proteinExistence type="inferred from homology"/>
<dbReference type="GO" id="GO:0003700">
    <property type="term" value="F:DNA-binding transcription factor activity"/>
    <property type="evidence" value="ECO:0007669"/>
    <property type="project" value="InterPro"/>
</dbReference>
<name>A0A177HQE0_9ACTN</name>
<dbReference type="Pfam" id="PF01475">
    <property type="entry name" value="FUR"/>
    <property type="match status" value="1"/>
</dbReference>
<feature type="binding site" evidence="11">
    <location>
        <position position="139"/>
    </location>
    <ligand>
        <name>Zn(2+)</name>
        <dbReference type="ChEBI" id="CHEBI:29105"/>
    </ligand>
</feature>
<keyword evidence="10" id="KW-0804">Transcription</keyword>
<dbReference type="GO" id="GO:0008270">
    <property type="term" value="F:zinc ion binding"/>
    <property type="evidence" value="ECO:0007669"/>
    <property type="project" value="TreeGrafter"/>
</dbReference>
<evidence type="ECO:0000256" key="10">
    <source>
        <dbReference type="ARBA" id="ARBA00023163"/>
    </source>
</evidence>
<dbReference type="InterPro" id="IPR036390">
    <property type="entry name" value="WH_DNA-bd_sf"/>
</dbReference>
<comment type="similarity">
    <text evidence="2">Belongs to the Fur family.</text>
</comment>
<feature type="compositionally biased region" description="Basic and acidic residues" evidence="13">
    <location>
        <begin position="151"/>
        <end position="168"/>
    </location>
</feature>
<feature type="binding site" evidence="11">
    <location>
        <position position="96"/>
    </location>
    <ligand>
        <name>Zn(2+)</name>
        <dbReference type="ChEBI" id="CHEBI:29105"/>
    </ligand>
</feature>
<dbReference type="PANTHER" id="PTHR33202">
    <property type="entry name" value="ZINC UPTAKE REGULATION PROTEIN"/>
    <property type="match status" value="1"/>
</dbReference>
<evidence type="ECO:0000256" key="8">
    <source>
        <dbReference type="ARBA" id="ARBA00023015"/>
    </source>
</evidence>
<evidence type="ECO:0000256" key="12">
    <source>
        <dbReference type="PIRSR" id="PIRSR602481-2"/>
    </source>
</evidence>
<evidence type="ECO:0000256" key="1">
    <source>
        <dbReference type="ARBA" id="ARBA00004496"/>
    </source>
</evidence>
<dbReference type="GO" id="GO:1900376">
    <property type="term" value="P:regulation of secondary metabolite biosynthetic process"/>
    <property type="evidence" value="ECO:0007669"/>
    <property type="project" value="TreeGrafter"/>
</dbReference>
<dbReference type="GO" id="GO:0045892">
    <property type="term" value="P:negative regulation of DNA-templated transcription"/>
    <property type="evidence" value="ECO:0007669"/>
    <property type="project" value="TreeGrafter"/>
</dbReference>
<dbReference type="RefSeq" id="WP_332835380.1">
    <property type="nucleotide sequence ID" value="NZ_LOHS01000086.1"/>
</dbReference>
<evidence type="ECO:0000256" key="4">
    <source>
        <dbReference type="ARBA" id="ARBA00022490"/>
    </source>
</evidence>
<organism evidence="14 15">
    <name type="scientific">Streptomyces jeddahensis</name>
    <dbReference type="NCBI Taxonomy" id="1716141"/>
    <lineage>
        <taxon>Bacteria</taxon>
        <taxon>Bacillati</taxon>
        <taxon>Actinomycetota</taxon>
        <taxon>Actinomycetes</taxon>
        <taxon>Kitasatosporales</taxon>
        <taxon>Streptomycetaceae</taxon>
        <taxon>Streptomyces</taxon>
    </lineage>
</organism>
<reference evidence="14 15" key="1">
    <citation type="submission" date="2015-12" db="EMBL/GenBank/DDBJ databases">
        <title>Genome sequence of Streptomyces sp. G25.</title>
        <authorList>
            <person name="Poehlein A."/>
            <person name="Roettig A."/>
            <person name="Hiessl S."/>
            <person name="Hauschild P."/>
            <person name="Schauer J."/>
            <person name="Madkour M.H."/>
            <person name="Al-Ansari A.M."/>
            <person name="Almakishah N.H."/>
            <person name="Steinbuechel A."/>
            <person name="Daniel R."/>
        </authorList>
    </citation>
    <scope>NUCLEOTIDE SEQUENCE [LARGE SCALE GENOMIC DNA]</scope>
    <source>
        <strain evidence="15">G25(2015)</strain>
    </source>
</reference>
<comment type="caution">
    <text evidence="14">The sequence shown here is derived from an EMBL/GenBank/DDBJ whole genome shotgun (WGS) entry which is preliminary data.</text>
</comment>
<dbReference type="PATRIC" id="fig|1716141.3.peg.4084"/>
<evidence type="ECO:0000256" key="2">
    <source>
        <dbReference type="ARBA" id="ARBA00007957"/>
    </source>
</evidence>
<dbReference type="InterPro" id="IPR002481">
    <property type="entry name" value="FUR"/>
</dbReference>
<keyword evidence="7 11" id="KW-0862">Zinc</keyword>
<dbReference type="SUPFAM" id="SSF46785">
    <property type="entry name" value="Winged helix' DNA-binding domain"/>
    <property type="match status" value="1"/>
</dbReference>
<dbReference type="EMBL" id="LOHS01000086">
    <property type="protein sequence ID" value="OAH12850.1"/>
    <property type="molecule type" value="Genomic_DNA"/>
</dbReference>
<gene>
    <name evidence="14" type="primary">zur_2</name>
    <name evidence="14" type="ORF">STSP_38870</name>
</gene>
<evidence type="ECO:0000256" key="11">
    <source>
        <dbReference type="PIRSR" id="PIRSR602481-1"/>
    </source>
</evidence>
<dbReference type="AlphaFoldDB" id="A0A177HQE0"/>
<comment type="cofactor">
    <cofactor evidence="12">
        <name>Mn(2+)</name>
        <dbReference type="ChEBI" id="CHEBI:29035"/>
    </cofactor>
    <cofactor evidence="12">
        <name>Fe(2+)</name>
        <dbReference type="ChEBI" id="CHEBI:29033"/>
    </cofactor>
    <text evidence="12">Binds 1 Mn(2+) or Fe(2+) ion per subunit.</text>
</comment>
<dbReference type="STRING" id="1716141.STSP_38870"/>
<feature type="binding site" evidence="12">
    <location>
        <position position="111"/>
    </location>
    <ligand>
        <name>Fe cation</name>
        <dbReference type="ChEBI" id="CHEBI:24875"/>
    </ligand>
</feature>
<evidence type="ECO:0000256" key="3">
    <source>
        <dbReference type="ARBA" id="ARBA00011738"/>
    </source>
</evidence>
<dbReference type="Gene3D" id="1.10.10.10">
    <property type="entry name" value="Winged helix-like DNA-binding domain superfamily/Winged helix DNA-binding domain"/>
    <property type="match status" value="1"/>
</dbReference>
<feature type="binding site" evidence="12">
    <location>
        <position position="128"/>
    </location>
    <ligand>
        <name>Fe cation</name>
        <dbReference type="ChEBI" id="CHEBI:24875"/>
    </ligand>
</feature>
<dbReference type="Gene3D" id="3.30.1490.190">
    <property type="match status" value="1"/>
</dbReference>
<dbReference type="GO" id="GO:0000976">
    <property type="term" value="F:transcription cis-regulatory region binding"/>
    <property type="evidence" value="ECO:0007669"/>
    <property type="project" value="TreeGrafter"/>
</dbReference>
<evidence type="ECO:0000256" key="7">
    <source>
        <dbReference type="ARBA" id="ARBA00022833"/>
    </source>
</evidence>
<dbReference type="InterPro" id="IPR043135">
    <property type="entry name" value="Fur_C"/>
</dbReference>
<comment type="cofactor">
    <cofactor evidence="11">
        <name>Zn(2+)</name>
        <dbReference type="ChEBI" id="CHEBI:29105"/>
    </cofactor>
    <text evidence="11">Binds 1 zinc ion per subunit.</text>
</comment>
<feature type="region of interest" description="Disordered" evidence="13">
    <location>
        <begin position="149"/>
        <end position="168"/>
    </location>
</feature>
<keyword evidence="8" id="KW-0805">Transcription regulation</keyword>
<keyword evidence="4" id="KW-0963">Cytoplasm</keyword>
<comment type="subunit">
    <text evidence="3">Homodimer.</text>
</comment>
<dbReference type="Proteomes" id="UP000077381">
    <property type="component" value="Unassembled WGS sequence"/>
</dbReference>
<comment type="subcellular location">
    <subcellularLocation>
        <location evidence="1">Cytoplasm</location>
    </subcellularLocation>
</comment>
<dbReference type="CDD" id="cd07153">
    <property type="entry name" value="Fur_like"/>
    <property type="match status" value="1"/>
</dbReference>
<evidence type="ECO:0000313" key="14">
    <source>
        <dbReference type="EMBL" id="OAH12850.1"/>
    </source>
</evidence>
<keyword evidence="6 11" id="KW-0479">Metal-binding</keyword>
<evidence type="ECO:0000256" key="13">
    <source>
        <dbReference type="SAM" id="MobiDB-lite"/>
    </source>
</evidence>
<feature type="binding site" evidence="11">
    <location>
        <position position="136"/>
    </location>
    <ligand>
        <name>Zn(2+)</name>
        <dbReference type="ChEBI" id="CHEBI:29105"/>
    </ligand>
</feature>
<evidence type="ECO:0000256" key="9">
    <source>
        <dbReference type="ARBA" id="ARBA00023125"/>
    </source>
</evidence>